<dbReference type="PANTHER" id="PTHR25465:SF5">
    <property type="entry name" value="E3 UBIQUITIN_ISG15 LIGASE TRIM25-RELATED"/>
    <property type="match status" value="1"/>
</dbReference>
<dbReference type="InterPro" id="IPR003879">
    <property type="entry name" value="Butyrophylin_SPRY"/>
</dbReference>
<dbReference type="InterPro" id="IPR007110">
    <property type="entry name" value="Ig-like_dom"/>
</dbReference>
<evidence type="ECO:0000313" key="9">
    <source>
        <dbReference type="Ensembl" id="ENSGMOP00000039842.1"/>
    </source>
</evidence>
<dbReference type="InterPro" id="IPR013320">
    <property type="entry name" value="ConA-like_dom_sf"/>
</dbReference>
<dbReference type="InterPro" id="IPR016186">
    <property type="entry name" value="C-type_lectin-like/link_sf"/>
</dbReference>
<evidence type="ECO:0000256" key="2">
    <source>
        <dbReference type="ARBA" id="ARBA00022771"/>
    </source>
</evidence>
<dbReference type="Gene3D" id="2.60.40.10">
    <property type="entry name" value="Immunoglobulins"/>
    <property type="match status" value="1"/>
</dbReference>
<dbReference type="GO" id="GO:0005737">
    <property type="term" value="C:cytoplasm"/>
    <property type="evidence" value="ECO:0007669"/>
    <property type="project" value="UniProtKB-ARBA"/>
</dbReference>
<protein>
    <recommendedName>
        <fullName evidence="11">B30.2/SPRY domain-containing protein</fullName>
    </recommendedName>
</protein>
<dbReference type="CDD" id="cd16040">
    <property type="entry name" value="SPRY_PRY_SNTX"/>
    <property type="match status" value="1"/>
</dbReference>
<evidence type="ECO:0000256" key="5">
    <source>
        <dbReference type="SAM" id="Phobius"/>
    </source>
</evidence>
<evidence type="ECO:0000256" key="4">
    <source>
        <dbReference type="SAM" id="MobiDB-lite"/>
    </source>
</evidence>
<feature type="compositionally biased region" description="Basic residues" evidence="4">
    <location>
        <begin position="24"/>
        <end position="46"/>
    </location>
</feature>
<dbReference type="InterPro" id="IPR036179">
    <property type="entry name" value="Ig-like_dom_sf"/>
</dbReference>
<evidence type="ECO:0000256" key="1">
    <source>
        <dbReference type="ARBA" id="ARBA00022723"/>
    </source>
</evidence>
<evidence type="ECO:0000259" key="7">
    <source>
        <dbReference type="PROSITE" id="PS50188"/>
    </source>
</evidence>
<evidence type="ECO:0000259" key="8">
    <source>
        <dbReference type="PROSITE" id="PS50835"/>
    </source>
</evidence>
<keyword evidence="3" id="KW-0862">Zinc</keyword>
<sequence>MVTISEPDPGLSEEPEDTSLDRRERRKRRFAGRAKKKAKLRSRGSRQRGAMVTISDPDTSLDREETRKRRFALWFHITFIVSIGLLSILLISLRFNSPSPWREEREHLLDELDELTLQGWMLYDKSFYLSSTTKKNWTASREDCLQRNADLVVINSRDEEGFVSRLMGPSWLGLSDRDTEETFKWVDGTPMTSSWRHGKPRDDGGAKDCVVAGEDGWSEERCDSLHHWICEKVVDLDHLEAERNKEGSVMPTEEKEEAPSITEFHSSTHVLPVGQTARYTCHAGGTPEPTVEWLHNGRPLERDGTDDQSEAWVERGFLFVRGGRYGMNTVCCMVSNSAGTANHSAELLVFDACEVTLDPNTVHRELSLSEDNRKVTMAEEDQPYPDHPDRFDSLSQVLGKEALTGRCYWEVEREGWVIIGVTYRGTSRKGWGSGAFGEENQYWGLDCVDDAYLAWYNDGLTGTPLRPAGSTRVGVYLDRPAGSLSFYRVSPGGGGSSDTLTHIHTYQASFTQEDLLPSFRLNGISAGDTWCRV</sequence>
<dbReference type="GeneTree" id="ENSGT00940000154395"/>
<dbReference type="SUPFAM" id="SSF56436">
    <property type="entry name" value="C-type lectin-like"/>
    <property type="match status" value="1"/>
</dbReference>
<proteinExistence type="predicted"/>
<evidence type="ECO:0000313" key="10">
    <source>
        <dbReference type="Proteomes" id="UP000694546"/>
    </source>
</evidence>
<dbReference type="Pfam" id="PF00622">
    <property type="entry name" value="SPRY"/>
    <property type="match status" value="1"/>
</dbReference>
<dbReference type="Ensembl" id="ENSGMOT00000050587.1">
    <property type="protein sequence ID" value="ENSGMOP00000039842.1"/>
    <property type="gene ID" value="ENSGMOG00000026963.1"/>
</dbReference>
<feature type="domain" description="C-type lectin" evidence="6">
    <location>
        <begin position="123"/>
        <end position="231"/>
    </location>
</feature>
<dbReference type="SMART" id="SM00449">
    <property type="entry name" value="SPRY"/>
    <property type="match status" value="1"/>
</dbReference>
<dbReference type="SUPFAM" id="SSF48726">
    <property type="entry name" value="Immunoglobulin"/>
    <property type="match status" value="1"/>
</dbReference>
<keyword evidence="1" id="KW-0479">Metal-binding</keyword>
<dbReference type="InterPro" id="IPR043136">
    <property type="entry name" value="B30.2/SPRY_sf"/>
</dbReference>
<evidence type="ECO:0008006" key="11">
    <source>
        <dbReference type="Google" id="ProtNLM"/>
    </source>
</evidence>
<feature type="transmembrane region" description="Helical" evidence="5">
    <location>
        <begin position="71"/>
        <end position="93"/>
    </location>
</feature>
<keyword evidence="5" id="KW-1133">Transmembrane helix</keyword>
<feature type="domain" description="B30.2/SPRY" evidence="7">
    <location>
        <begin position="335"/>
        <end position="533"/>
    </location>
</feature>
<dbReference type="InterPro" id="IPR001304">
    <property type="entry name" value="C-type_lectin-like"/>
</dbReference>
<dbReference type="PROSITE" id="PS50041">
    <property type="entry name" value="C_TYPE_LECTIN_2"/>
    <property type="match status" value="1"/>
</dbReference>
<dbReference type="SUPFAM" id="SSF49899">
    <property type="entry name" value="Concanavalin A-like lectins/glucanases"/>
    <property type="match status" value="1"/>
</dbReference>
<dbReference type="Gene3D" id="2.60.120.920">
    <property type="match status" value="1"/>
</dbReference>
<dbReference type="PROSITE" id="PS50188">
    <property type="entry name" value="B302_SPRY"/>
    <property type="match status" value="1"/>
</dbReference>
<dbReference type="Gene3D" id="3.10.100.10">
    <property type="entry name" value="Mannose-Binding Protein A, subunit A"/>
    <property type="match status" value="1"/>
</dbReference>
<dbReference type="GO" id="GO:0030246">
    <property type="term" value="F:carbohydrate binding"/>
    <property type="evidence" value="ECO:0007669"/>
    <property type="project" value="UniProtKB-KW"/>
</dbReference>
<feature type="region of interest" description="Disordered" evidence="4">
    <location>
        <begin position="1"/>
        <end position="59"/>
    </location>
</feature>
<dbReference type="PROSITE" id="PS50835">
    <property type="entry name" value="IG_LIKE"/>
    <property type="match status" value="1"/>
</dbReference>
<keyword evidence="2" id="KW-0863">Zinc-finger</keyword>
<name>A0A8C5B432_GADMO</name>
<dbReference type="Pfam" id="PF13765">
    <property type="entry name" value="PRY"/>
    <property type="match status" value="1"/>
</dbReference>
<dbReference type="SMART" id="SM00034">
    <property type="entry name" value="CLECT"/>
    <property type="match status" value="1"/>
</dbReference>
<dbReference type="GO" id="GO:0008270">
    <property type="term" value="F:zinc ion binding"/>
    <property type="evidence" value="ECO:0007669"/>
    <property type="project" value="UniProtKB-KW"/>
</dbReference>
<evidence type="ECO:0000259" key="6">
    <source>
        <dbReference type="PROSITE" id="PS50041"/>
    </source>
</evidence>
<evidence type="ECO:0000256" key="3">
    <source>
        <dbReference type="ARBA" id="ARBA00022833"/>
    </source>
</evidence>
<dbReference type="InterPro" id="IPR013783">
    <property type="entry name" value="Ig-like_fold"/>
</dbReference>
<dbReference type="Pfam" id="PF13927">
    <property type="entry name" value="Ig_3"/>
    <property type="match status" value="1"/>
</dbReference>
<organism evidence="9 10">
    <name type="scientific">Gadus morhua</name>
    <name type="common">Atlantic cod</name>
    <dbReference type="NCBI Taxonomy" id="8049"/>
    <lineage>
        <taxon>Eukaryota</taxon>
        <taxon>Metazoa</taxon>
        <taxon>Chordata</taxon>
        <taxon>Craniata</taxon>
        <taxon>Vertebrata</taxon>
        <taxon>Euteleostomi</taxon>
        <taxon>Actinopterygii</taxon>
        <taxon>Neopterygii</taxon>
        <taxon>Teleostei</taxon>
        <taxon>Neoteleostei</taxon>
        <taxon>Acanthomorphata</taxon>
        <taxon>Zeiogadaria</taxon>
        <taxon>Gadariae</taxon>
        <taxon>Gadiformes</taxon>
        <taxon>Gadoidei</taxon>
        <taxon>Gadidae</taxon>
        <taxon>Gadus</taxon>
    </lineage>
</organism>
<keyword evidence="5" id="KW-0472">Membrane</keyword>
<keyword evidence="5" id="KW-0812">Transmembrane</keyword>
<dbReference type="InterPro" id="IPR051051">
    <property type="entry name" value="E3_ubiq-ligase_TRIM/RNF"/>
</dbReference>
<feature type="domain" description="Ig-like" evidence="8">
    <location>
        <begin position="259"/>
        <end position="348"/>
    </location>
</feature>
<dbReference type="PANTHER" id="PTHR25465">
    <property type="entry name" value="B-BOX DOMAIN CONTAINING"/>
    <property type="match status" value="1"/>
</dbReference>
<dbReference type="PRINTS" id="PR01407">
    <property type="entry name" value="BUTYPHLNCDUF"/>
</dbReference>
<dbReference type="InterPro" id="IPR001870">
    <property type="entry name" value="B30.2/SPRY"/>
</dbReference>
<dbReference type="InterPro" id="IPR006574">
    <property type="entry name" value="PRY"/>
</dbReference>
<dbReference type="Pfam" id="PF00059">
    <property type="entry name" value="Lectin_C"/>
    <property type="match status" value="1"/>
</dbReference>
<keyword evidence="10" id="KW-1185">Reference proteome</keyword>
<dbReference type="InterPro" id="IPR016187">
    <property type="entry name" value="CTDL_fold"/>
</dbReference>
<dbReference type="SMART" id="SM00589">
    <property type="entry name" value="PRY"/>
    <property type="match status" value="1"/>
</dbReference>
<accession>A0A8C5B432</accession>
<dbReference type="Proteomes" id="UP000694546">
    <property type="component" value="Chromosome 3"/>
</dbReference>
<dbReference type="InterPro" id="IPR003877">
    <property type="entry name" value="SPRY_dom"/>
</dbReference>
<reference evidence="9" key="1">
    <citation type="submission" date="2025-08" db="UniProtKB">
        <authorList>
            <consortium name="Ensembl"/>
        </authorList>
    </citation>
    <scope>IDENTIFICATION</scope>
</reference>
<dbReference type="AlphaFoldDB" id="A0A8C5B432"/>
<reference evidence="9" key="2">
    <citation type="submission" date="2025-09" db="UniProtKB">
        <authorList>
            <consortium name="Ensembl"/>
        </authorList>
    </citation>
    <scope>IDENTIFICATION</scope>
</reference>